<gene>
    <name evidence="2" type="ORF">L9F63_021012</name>
</gene>
<accession>A0AAD8EBS3</accession>
<reference evidence="2" key="2">
    <citation type="submission" date="2023-05" db="EMBL/GenBank/DDBJ databases">
        <authorList>
            <person name="Fouks B."/>
        </authorList>
    </citation>
    <scope>NUCLEOTIDE SEQUENCE</scope>
    <source>
        <strain evidence="2">Stay&amp;Tobe</strain>
        <tissue evidence="2">Testes</tissue>
    </source>
</reference>
<proteinExistence type="predicted"/>
<feature type="domain" description="PLOD1-3-like GT" evidence="1">
    <location>
        <begin position="29"/>
        <end position="105"/>
    </location>
</feature>
<protein>
    <recommendedName>
        <fullName evidence="1">PLOD1-3-like GT domain-containing protein</fullName>
    </recommendedName>
</protein>
<dbReference type="AlphaFoldDB" id="A0AAD8EBS3"/>
<evidence type="ECO:0000313" key="3">
    <source>
        <dbReference type="Proteomes" id="UP001233999"/>
    </source>
</evidence>
<evidence type="ECO:0000259" key="1">
    <source>
        <dbReference type="Pfam" id="PF25342"/>
    </source>
</evidence>
<name>A0AAD8EBS3_DIPPU</name>
<reference evidence="2" key="1">
    <citation type="journal article" date="2023" name="IScience">
        <title>Live-bearing cockroach genome reveals convergent evolutionary mechanisms linked to viviparity in insects and beyond.</title>
        <authorList>
            <person name="Fouks B."/>
            <person name="Harrison M.C."/>
            <person name="Mikhailova A.A."/>
            <person name="Marchal E."/>
            <person name="English S."/>
            <person name="Carruthers M."/>
            <person name="Jennings E.C."/>
            <person name="Chiamaka E.L."/>
            <person name="Frigard R.A."/>
            <person name="Pippel M."/>
            <person name="Attardo G.M."/>
            <person name="Benoit J.B."/>
            <person name="Bornberg-Bauer E."/>
            <person name="Tobe S.S."/>
        </authorList>
    </citation>
    <scope>NUCLEOTIDE SEQUENCE</scope>
    <source>
        <strain evidence="2">Stay&amp;Tobe</strain>
    </source>
</reference>
<keyword evidence="3" id="KW-1185">Reference proteome</keyword>
<organism evidence="2 3">
    <name type="scientific">Diploptera punctata</name>
    <name type="common">Pacific beetle cockroach</name>
    <dbReference type="NCBI Taxonomy" id="6984"/>
    <lineage>
        <taxon>Eukaryota</taxon>
        <taxon>Metazoa</taxon>
        <taxon>Ecdysozoa</taxon>
        <taxon>Arthropoda</taxon>
        <taxon>Hexapoda</taxon>
        <taxon>Insecta</taxon>
        <taxon>Pterygota</taxon>
        <taxon>Neoptera</taxon>
        <taxon>Polyneoptera</taxon>
        <taxon>Dictyoptera</taxon>
        <taxon>Blattodea</taxon>
        <taxon>Blaberoidea</taxon>
        <taxon>Blaberidae</taxon>
        <taxon>Diplopterinae</taxon>
        <taxon>Diploptera</taxon>
    </lineage>
</organism>
<dbReference type="InterPro" id="IPR057589">
    <property type="entry name" value="GT_PLOD"/>
</dbReference>
<feature type="non-terminal residue" evidence="2">
    <location>
        <position position="1"/>
    </location>
</feature>
<evidence type="ECO:0000313" key="2">
    <source>
        <dbReference type="EMBL" id="KAJ9584650.1"/>
    </source>
</evidence>
<comment type="caution">
    <text evidence="2">The sequence shown here is derived from an EMBL/GenBank/DDBJ whole genome shotgun (WGS) entry which is preliminary data.</text>
</comment>
<dbReference type="EMBL" id="JASPKZ010007378">
    <property type="protein sequence ID" value="KAJ9584650.1"/>
    <property type="molecule type" value="Genomic_DNA"/>
</dbReference>
<dbReference type="Proteomes" id="UP001233999">
    <property type="component" value="Unassembled WGS sequence"/>
</dbReference>
<dbReference type="Pfam" id="PF25342">
    <property type="entry name" value="GT_PLOD"/>
    <property type="match status" value="1"/>
</dbReference>
<sequence>MTVSTDIAANRKVITEISLDTSLKDRKSKKDFLLLTVATNETDGFKRFMRSAKVYDIPVKVLGLGDKWEGGNVRRYAGGGQKINLLKKELDNHKENADKIIMFTD</sequence>